<evidence type="ECO:0000313" key="3">
    <source>
        <dbReference type="EMBL" id="TMO62486.1"/>
    </source>
</evidence>
<proteinExistence type="predicted"/>
<dbReference type="Proteomes" id="UP000307164">
    <property type="component" value="Unassembled WGS sequence"/>
</dbReference>
<protein>
    <submittedName>
        <fullName evidence="3">Alpha/beta hydrolase</fullName>
    </submittedName>
</protein>
<accession>A0A5S3UZ90</accession>
<organism evidence="3 6">
    <name type="scientific">Pseudoalteromonas aurantia</name>
    <dbReference type="NCBI Taxonomy" id="43654"/>
    <lineage>
        <taxon>Bacteria</taxon>
        <taxon>Pseudomonadati</taxon>
        <taxon>Pseudomonadota</taxon>
        <taxon>Gammaproteobacteria</taxon>
        <taxon>Alteromonadales</taxon>
        <taxon>Pseudoalteromonadaceae</taxon>
        <taxon>Pseudoalteromonas</taxon>
    </lineage>
</organism>
<evidence type="ECO:0000313" key="5">
    <source>
        <dbReference type="Proteomes" id="UP000307164"/>
    </source>
</evidence>
<evidence type="ECO:0000313" key="4">
    <source>
        <dbReference type="EMBL" id="TMO76411.1"/>
    </source>
</evidence>
<dbReference type="RefSeq" id="WP_138593694.1">
    <property type="nucleotide sequence ID" value="NZ_PNBW01000029.1"/>
</dbReference>
<dbReference type="AlphaFoldDB" id="A0A5S3UZ90"/>
<reference evidence="5 6" key="2">
    <citation type="submission" date="2019-06" db="EMBL/GenBank/DDBJ databases">
        <title>Co-occurence of chitin degradation, pigmentation and bioactivity in marine Pseudoalteromonas.</title>
        <authorList>
            <person name="Sonnenschein E.C."/>
            <person name="Bech P.K."/>
        </authorList>
    </citation>
    <scope>NUCLEOTIDE SEQUENCE [LARGE SCALE GENOMIC DNA]</scope>
    <source>
        <strain evidence="6">S3790</strain>
        <strain evidence="4 5">S3895</strain>
    </source>
</reference>
<sequence length="238" mass="27135">MAQQIQKHKPTLVFLPGTLCTSKMFQPFLNSAHYNSVVIEFSTENSLLHTTQRLKETLEDQPVVLVGFSMGGILAFDFIRHYPDQVIGLCLLNSNCHEDLPGREEGRNQHIEIAEKQGVTSLIRSVYLPVYFKNTQCNEAQVVVDMAKDLGVNVLKAQFNILSQRPNSEKLLSQFDKPKLIIGAENDIPCPVEHQKYMSLLAQDAELHIIKNTGHFAPLEKPYEIKHIIEQWVETYYD</sequence>
<keyword evidence="5" id="KW-1185">Reference proteome</keyword>
<gene>
    <name evidence="3" type="ORF">CWC19_20185</name>
    <name evidence="4" type="ORF">CWC20_05820</name>
</gene>
<comment type="caution">
    <text evidence="3">The sequence shown here is derived from an EMBL/GenBank/DDBJ whole genome shotgun (WGS) entry which is preliminary data.</text>
</comment>
<dbReference type="PANTHER" id="PTHR43798:SF31">
    <property type="entry name" value="AB HYDROLASE SUPERFAMILY PROTEIN YCLE"/>
    <property type="match status" value="1"/>
</dbReference>
<name>A0A5S3UZ90_9GAMM</name>
<dbReference type="EMBL" id="PNBX01000136">
    <property type="protein sequence ID" value="TMO62486.1"/>
    <property type="molecule type" value="Genomic_DNA"/>
</dbReference>
<feature type="domain" description="AB hydrolase-1" evidence="2">
    <location>
        <begin position="13"/>
        <end position="222"/>
    </location>
</feature>
<dbReference type="GO" id="GO:0016020">
    <property type="term" value="C:membrane"/>
    <property type="evidence" value="ECO:0007669"/>
    <property type="project" value="TreeGrafter"/>
</dbReference>
<dbReference type="EMBL" id="PNBW01000029">
    <property type="protein sequence ID" value="TMO76411.1"/>
    <property type="molecule type" value="Genomic_DNA"/>
</dbReference>
<keyword evidence="1 3" id="KW-0378">Hydrolase</keyword>
<evidence type="ECO:0000259" key="2">
    <source>
        <dbReference type="Pfam" id="PF12697"/>
    </source>
</evidence>
<dbReference type="Pfam" id="PF12697">
    <property type="entry name" value="Abhydrolase_6"/>
    <property type="match status" value="1"/>
</dbReference>
<dbReference type="GO" id="GO:0016787">
    <property type="term" value="F:hydrolase activity"/>
    <property type="evidence" value="ECO:0007669"/>
    <property type="project" value="UniProtKB-KW"/>
</dbReference>
<reference evidence="5 6" key="1">
    <citation type="submission" date="2018-01" db="EMBL/GenBank/DDBJ databases">
        <authorList>
            <person name="Paulsen S."/>
            <person name="Gram L.K."/>
        </authorList>
    </citation>
    <scope>NUCLEOTIDE SEQUENCE [LARGE SCALE GENOMIC DNA]</scope>
    <source>
        <strain evidence="3 6">S3790</strain>
        <strain evidence="4 5">S3895</strain>
    </source>
</reference>
<dbReference type="InterPro" id="IPR029058">
    <property type="entry name" value="AB_hydrolase_fold"/>
</dbReference>
<evidence type="ECO:0000256" key="1">
    <source>
        <dbReference type="ARBA" id="ARBA00022801"/>
    </source>
</evidence>
<dbReference type="Proteomes" id="UP000307217">
    <property type="component" value="Unassembled WGS sequence"/>
</dbReference>
<dbReference type="SUPFAM" id="SSF53474">
    <property type="entry name" value="alpha/beta-Hydrolases"/>
    <property type="match status" value="1"/>
</dbReference>
<dbReference type="InterPro" id="IPR000073">
    <property type="entry name" value="AB_hydrolase_1"/>
</dbReference>
<dbReference type="InterPro" id="IPR050266">
    <property type="entry name" value="AB_hydrolase_sf"/>
</dbReference>
<dbReference type="OrthoDB" id="2086224at2"/>
<evidence type="ECO:0000313" key="6">
    <source>
        <dbReference type="Proteomes" id="UP000307217"/>
    </source>
</evidence>
<reference evidence="3" key="3">
    <citation type="submission" date="2019-09" db="EMBL/GenBank/DDBJ databases">
        <title>Co-occurence of chitin degradation, pigmentation and bioactivity in marine Pseudoalteromonas.</title>
        <authorList>
            <person name="Sonnenschein E.C."/>
            <person name="Bech P.K."/>
        </authorList>
    </citation>
    <scope>NUCLEOTIDE SEQUENCE</scope>
    <source>
        <strain evidence="3">S3790</strain>
    </source>
</reference>
<dbReference type="PANTHER" id="PTHR43798">
    <property type="entry name" value="MONOACYLGLYCEROL LIPASE"/>
    <property type="match status" value="1"/>
</dbReference>
<dbReference type="Gene3D" id="3.40.50.1820">
    <property type="entry name" value="alpha/beta hydrolase"/>
    <property type="match status" value="1"/>
</dbReference>